<evidence type="ECO:0000313" key="1">
    <source>
        <dbReference type="EMBL" id="MRX74238.1"/>
    </source>
</evidence>
<organism evidence="1 2">
    <name type="scientific">Metabacillus lacus</name>
    <dbReference type="NCBI Taxonomy" id="1983721"/>
    <lineage>
        <taxon>Bacteria</taxon>
        <taxon>Bacillati</taxon>
        <taxon>Bacillota</taxon>
        <taxon>Bacilli</taxon>
        <taxon>Bacillales</taxon>
        <taxon>Bacillaceae</taxon>
        <taxon>Metabacillus</taxon>
    </lineage>
</organism>
<evidence type="ECO:0000313" key="2">
    <source>
        <dbReference type="Proteomes" id="UP000448867"/>
    </source>
</evidence>
<dbReference type="AlphaFoldDB" id="A0A7X2J2F7"/>
<keyword evidence="2" id="KW-1185">Reference proteome</keyword>
<gene>
    <name evidence="1" type="ORF">GJU40_19125</name>
</gene>
<dbReference type="Proteomes" id="UP000448867">
    <property type="component" value="Unassembled WGS sequence"/>
</dbReference>
<dbReference type="OrthoDB" id="2899067at2"/>
<reference evidence="1 2" key="1">
    <citation type="submission" date="2019-11" db="EMBL/GenBank/DDBJ databases">
        <title>Bacillus lacus genome.</title>
        <authorList>
            <person name="Allen C.J."/>
            <person name="Newman J.D."/>
        </authorList>
    </citation>
    <scope>NUCLEOTIDE SEQUENCE [LARGE SCALE GENOMIC DNA]</scope>
    <source>
        <strain evidence="1 2">KCTC 33946</strain>
    </source>
</reference>
<proteinExistence type="predicted"/>
<dbReference type="RefSeq" id="WP_154309693.1">
    <property type="nucleotide sequence ID" value="NZ_WKKI01000071.1"/>
</dbReference>
<accession>A0A7X2J2F7</accession>
<name>A0A7X2J2F7_9BACI</name>
<comment type="caution">
    <text evidence="1">The sequence shown here is derived from an EMBL/GenBank/DDBJ whole genome shotgun (WGS) entry which is preliminary data.</text>
</comment>
<protein>
    <submittedName>
        <fullName evidence="1">Uncharacterized protein</fullName>
    </submittedName>
</protein>
<sequence>MMGIDEGKIIIKNKEINDGMNSSEFISVFSSEVNSYVNGDSKRFNFINPQIINGLSLWVKIVFNKEFLRSIELKNADPTLKNSYENWSDNNVELKRKSHDEWLMNQLGQPSETKPGGINYNYTWGEILSFYDPRGGDTGILINYYKQNA</sequence>
<dbReference type="EMBL" id="WKKI01000071">
    <property type="protein sequence ID" value="MRX74238.1"/>
    <property type="molecule type" value="Genomic_DNA"/>
</dbReference>